<proteinExistence type="predicted"/>
<reference evidence="3 4" key="1">
    <citation type="submission" date="2020-08" db="EMBL/GenBank/DDBJ databases">
        <title>Complete genome and description of Campylobacter massiliensis Marseille-Q3452 sp. nov.</title>
        <authorList>
            <person name="Antezack A."/>
        </authorList>
    </citation>
    <scope>NUCLEOTIDE SEQUENCE [LARGE SCALE GENOMIC DNA]</scope>
    <source>
        <strain evidence="3 4">Marseille-Q3452</strain>
    </source>
</reference>
<dbReference type="Gene3D" id="3.40.50.1980">
    <property type="entry name" value="Nitrogenase molybdenum iron protein domain"/>
    <property type="match status" value="2"/>
</dbReference>
<comment type="caution">
    <text evidence="3">The sequence shown here is derived from an EMBL/GenBank/DDBJ whole genome shotgun (WGS) entry which is preliminary data.</text>
</comment>
<evidence type="ECO:0000256" key="1">
    <source>
        <dbReference type="SAM" id="SignalP"/>
    </source>
</evidence>
<gene>
    <name evidence="3" type="ORF">H7R39_01585</name>
</gene>
<dbReference type="SUPFAM" id="SSF53807">
    <property type="entry name" value="Helical backbone' metal receptor"/>
    <property type="match status" value="1"/>
</dbReference>
<dbReference type="Pfam" id="PF01497">
    <property type="entry name" value="Peripla_BP_2"/>
    <property type="match status" value="1"/>
</dbReference>
<accession>A0A842J762</accession>
<keyword evidence="4" id="KW-1185">Reference proteome</keyword>
<dbReference type="RefSeq" id="WP_185897676.1">
    <property type="nucleotide sequence ID" value="NZ_JACLZK010000001.1"/>
</dbReference>
<dbReference type="InterPro" id="IPR050902">
    <property type="entry name" value="ABC_Transporter_SBP"/>
</dbReference>
<dbReference type="Proteomes" id="UP000552683">
    <property type="component" value="Unassembled WGS sequence"/>
</dbReference>
<organism evidence="3 4">
    <name type="scientific">Campylobacter massiliensis</name>
    <dbReference type="NCBI Taxonomy" id="2762557"/>
    <lineage>
        <taxon>Bacteria</taxon>
        <taxon>Pseudomonadati</taxon>
        <taxon>Campylobacterota</taxon>
        <taxon>Epsilonproteobacteria</taxon>
        <taxon>Campylobacterales</taxon>
        <taxon>Campylobacteraceae</taxon>
        <taxon>Campylobacter</taxon>
    </lineage>
</organism>
<dbReference type="PANTHER" id="PTHR30535:SF34">
    <property type="entry name" value="MOLYBDATE-BINDING PROTEIN MOLA"/>
    <property type="match status" value="1"/>
</dbReference>
<keyword evidence="1" id="KW-0732">Signal</keyword>
<dbReference type="AlphaFoldDB" id="A0A842J762"/>
<evidence type="ECO:0000313" key="4">
    <source>
        <dbReference type="Proteomes" id="UP000552683"/>
    </source>
</evidence>
<dbReference type="PANTHER" id="PTHR30535">
    <property type="entry name" value="VITAMIN B12-BINDING PROTEIN"/>
    <property type="match status" value="1"/>
</dbReference>
<protein>
    <submittedName>
        <fullName evidence="3">ABC transporter substrate-binding protein</fullName>
    </submittedName>
</protein>
<dbReference type="EMBL" id="JACLZK010000001">
    <property type="protein sequence ID" value="MBC2881982.1"/>
    <property type="molecule type" value="Genomic_DNA"/>
</dbReference>
<dbReference type="InterPro" id="IPR002491">
    <property type="entry name" value="ABC_transptr_periplasmic_BD"/>
</dbReference>
<sequence>MKKVAAFLLAISCLLTNLTANAPKKLVVLDPSVVEIVYMLGAQDQLAAIATLQFSKIWPEDQTVKLKSVGTYTKPNIEQIVELKPDLVVTSFHSANVNESLAKFNLKTLTLKADSVGDIYKNIEEIGKVTGKEQKASEVVSEIKSKIDSFANSEVKGKKILAVFSSTPLTGFSSKTLPGDIFTKLGQKNIADNVEGSTPIVSTEFILSQNPDYIVVIGGMGGGGENFLKQKPGLKKTTAAKKGKVLTVPSSLLLRGTPRIGEAVDKFYEMLSK</sequence>
<evidence type="ECO:0000313" key="3">
    <source>
        <dbReference type="EMBL" id="MBC2881982.1"/>
    </source>
</evidence>
<evidence type="ECO:0000259" key="2">
    <source>
        <dbReference type="PROSITE" id="PS50983"/>
    </source>
</evidence>
<dbReference type="PROSITE" id="PS50983">
    <property type="entry name" value="FE_B12_PBP"/>
    <property type="match status" value="1"/>
</dbReference>
<feature type="chain" id="PRO_5033029181" evidence="1">
    <location>
        <begin position="23"/>
        <end position="273"/>
    </location>
</feature>
<dbReference type="GO" id="GO:0071281">
    <property type="term" value="P:cellular response to iron ion"/>
    <property type="evidence" value="ECO:0007669"/>
    <property type="project" value="TreeGrafter"/>
</dbReference>
<feature type="domain" description="Fe/B12 periplasmic-binding" evidence="2">
    <location>
        <begin position="25"/>
        <end position="273"/>
    </location>
</feature>
<feature type="signal peptide" evidence="1">
    <location>
        <begin position="1"/>
        <end position="22"/>
    </location>
</feature>
<name>A0A842J762_9BACT</name>